<evidence type="ECO:0000313" key="9">
    <source>
        <dbReference type="RefSeq" id="XP_015174778.1"/>
    </source>
</evidence>
<keyword evidence="8" id="KW-1185">Reference proteome</keyword>
<dbReference type="Gene3D" id="1.10.10.60">
    <property type="entry name" value="Homeodomain-like"/>
    <property type="match status" value="1"/>
</dbReference>
<dbReference type="InterPro" id="IPR001356">
    <property type="entry name" value="HD"/>
</dbReference>
<dbReference type="InterPro" id="IPR017970">
    <property type="entry name" value="Homeobox_CS"/>
</dbReference>
<name>A0ABM1I3J1_POLDO</name>
<feature type="DNA-binding region" description="Homeobox" evidence="5">
    <location>
        <begin position="158"/>
        <end position="217"/>
    </location>
</feature>
<dbReference type="CDD" id="cd00086">
    <property type="entry name" value="homeodomain"/>
    <property type="match status" value="1"/>
</dbReference>
<dbReference type="Proteomes" id="UP000694924">
    <property type="component" value="Unplaced"/>
</dbReference>
<dbReference type="RefSeq" id="XP_015174778.1">
    <property type="nucleotide sequence ID" value="XM_015319292.1"/>
</dbReference>
<organism evidence="8 9">
    <name type="scientific">Polistes dominula</name>
    <name type="common">European paper wasp</name>
    <name type="synonym">Vespa dominula</name>
    <dbReference type="NCBI Taxonomy" id="743375"/>
    <lineage>
        <taxon>Eukaryota</taxon>
        <taxon>Metazoa</taxon>
        <taxon>Ecdysozoa</taxon>
        <taxon>Arthropoda</taxon>
        <taxon>Hexapoda</taxon>
        <taxon>Insecta</taxon>
        <taxon>Pterygota</taxon>
        <taxon>Neoptera</taxon>
        <taxon>Endopterygota</taxon>
        <taxon>Hymenoptera</taxon>
        <taxon>Apocrita</taxon>
        <taxon>Aculeata</taxon>
        <taxon>Vespoidea</taxon>
        <taxon>Vespidae</taxon>
        <taxon>Polistinae</taxon>
        <taxon>Polistini</taxon>
        <taxon>Polistes</taxon>
    </lineage>
</organism>
<dbReference type="InterPro" id="IPR020479">
    <property type="entry name" value="HD_metazoa"/>
</dbReference>
<evidence type="ECO:0000256" key="5">
    <source>
        <dbReference type="PROSITE-ProRule" id="PRU00108"/>
    </source>
</evidence>
<evidence type="ECO:0000256" key="2">
    <source>
        <dbReference type="ARBA" id="ARBA00023125"/>
    </source>
</evidence>
<dbReference type="InterPro" id="IPR050848">
    <property type="entry name" value="Homeobox_TF"/>
</dbReference>
<dbReference type="PANTHER" id="PTHR24333">
    <property type="entry name" value="HOMEO BOX HB9 LIKE A-RELATED"/>
    <property type="match status" value="1"/>
</dbReference>
<dbReference type="PANTHER" id="PTHR24333:SF5">
    <property type="entry name" value="VENT HOMEOBOX"/>
    <property type="match status" value="1"/>
</dbReference>
<dbReference type="Pfam" id="PF00046">
    <property type="entry name" value="Homeodomain"/>
    <property type="match status" value="1"/>
</dbReference>
<gene>
    <name evidence="9" type="primary">LOC107065521</name>
</gene>
<accession>A0ABM1I3J1</accession>
<reference evidence="9" key="1">
    <citation type="submission" date="2025-08" db="UniProtKB">
        <authorList>
            <consortium name="RefSeq"/>
        </authorList>
    </citation>
    <scope>IDENTIFICATION</scope>
    <source>
        <tissue evidence="9">Whole body</tissue>
    </source>
</reference>
<dbReference type="PROSITE" id="PS50071">
    <property type="entry name" value="HOMEOBOX_2"/>
    <property type="match status" value="1"/>
</dbReference>
<dbReference type="SMART" id="SM00389">
    <property type="entry name" value="HOX"/>
    <property type="match status" value="1"/>
</dbReference>
<evidence type="ECO:0000256" key="1">
    <source>
        <dbReference type="ARBA" id="ARBA00004123"/>
    </source>
</evidence>
<dbReference type="InterPro" id="IPR009057">
    <property type="entry name" value="Homeodomain-like_sf"/>
</dbReference>
<dbReference type="SUPFAM" id="SSF46689">
    <property type="entry name" value="Homeodomain-like"/>
    <property type="match status" value="1"/>
</dbReference>
<dbReference type="PROSITE" id="PS00027">
    <property type="entry name" value="HOMEOBOX_1"/>
    <property type="match status" value="1"/>
</dbReference>
<keyword evidence="3 5" id="KW-0371">Homeobox</keyword>
<protein>
    <submittedName>
        <fullName evidence="9">Homeobox protein Dlx2a-like</fullName>
    </submittedName>
</protein>
<proteinExistence type="predicted"/>
<comment type="subcellular location">
    <subcellularLocation>
        <location evidence="1 5 6">Nucleus</location>
    </subcellularLocation>
</comment>
<feature type="domain" description="Homeobox" evidence="7">
    <location>
        <begin position="156"/>
        <end position="216"/>
    </location>
</feature>
<dbReference type="PRINTS" id="PR00024">
    <property type="entry name" value="HOMEOBOX"/>
</dbReference>
<evidence type="ECO:0000259" key="7">
    <source>
        <dbReference type="PROSITE" id="PS50071"/>
    </source>
</evidence>
<evidence type="ECO:0000256" key="6">
    <source>
        <dbReference type="RuleBase" id="RU000682"/>
    </source>
</evidence>
<evidence type="ECO:0000256" key="3">
    <source>
        <dbReference type="ARBA" id="ARBA00023155"/>
    </source>
</evidence>
<dbReference type="GeneID" id="107065521"/>
<sequence length="222" mass="25798">MAYNNYGQCYSGQCDFPTLTNIQPSLCFQTSQNSNNVPHLLNNYEGNSCCEIQVPSTNITPCEYSNSNVNSQVIYPQYEYSSCIRKEYNDCNQISSETTPVTEGFYNHGPKYSQNVTSENQIYYSPNEPTCSINQQIPVNDNSLKSKSPSELGNKKDKIRTRQIYSKQQTRILEEEFQKNPYISKAQRAQLSKHLYLSETKIKTWFQNRRTKIKKIWNFQQP</sequence>
<keyword evidence="2 5" id="KW-0238">DNA-binding</keyword>
<keyword evidence="4 5" id="KW-0539">Nucleus</keyword>
<evidence type="ECO:0000256" key="4">
    <source>
        <dbReference type="ARBA" id="ARBA00023242"/>
    </source>
</evidence>
<evidence type="ECO:0000313" key="8">
    <source>
        <dbReference type="Proteomes" id="UP000694924"/>
    </source>
</evidence>